<name>A0A2I1BUY9_ASPN1</name>
<dbReference type="Pfam" id="PF00067">
    <property type="entry name" value="p450"/>
    <property type="match status" value="2"/>
</dbReference>
<dbReference type="PANTHER" id="PTHR24305">
    <property type="entry name" value="CYTOCHROME P450"/>
    <property type="match status" value="1"/>
</dbReference>
<dbReference type="GO" id="GO:0016705">
    <property type="term" value="F:oxidoreductase activity, acting on paired donors, with incorporation or reduction of molecular oxygen"/>
    <property type="evidence" value="ECO:0007669"/>
    <property type="project" value="InterPro"/>
</dbReference>
<evidence type="ECO:0000256" key="2">
    <source>
        <dbReference type="PIRSR" id="PIRSR602401-1"/>
    </source>
</evidence>
<protein>
    <submittedName>
        <fullName evidence="3">Cytochrome P450</fullName>
    </submittedName>
</protein>
<dbReference type="InterPro" id="IPR050121">
    <property type="entry name" value="Cytochrome_P450_monoxygenase"/>
</dbReference>
<dbReference type="GO" id="GO:0005506">
    <property type="term" value="F:iron ion binding"/>
    <property type="evidence" value="ECO:0007669"/>
    <property type="project" value="InterPro"/>
</dbReference>
<keyword evidence="2" id="KW-0479">Metal-binding</keyword>
<dbReference type="InterPro" id="IPR002401">
    <property type="entry name" value="Cyt_P450_E_grp-I"/>
</dbReference>
<comment type="caution">
    <text evidence="3">The sequence shown here is derived from an EMBL/GenBank/DDBJ whole genome shotgun (WGS) entry which is preliminary data.</text>
</comment>
<dbReference type="OrthoDB" id="1470350at2759"/>
<dbReference type="GO" id="GO:0020037">
    <property type="term" value="F:heme binding"/>
    <property type="evidence" value="ECO:0007669"/>
    <property type="project" value="InterPro"/>
</dbReference>
<dbReference type="RefSeq" id="XP_024677784.1">
    <property type="nucleotide sequence ID" value="XM_024822874.1"/>
</dbReference>
<evidence type="ECO:0000313" key="4">
    <source>
        <dbReference type="Proteomes" id="UP000234474"/>
    </source>
</evidence>
<evidence type="ECO:0000256" key="1">
    <source>
        <dbReference type="ARBA" id="ARBA00010617"/>
    </source>
</evidence>
<dbReference type="PRINTS" id="PR00385">
    <property type="entry name" value="P450"/>
</dbReference>
<dbReference type="GO" id="GO:0004497">
    <property type="term" value="F:monooxygenase activity"/>
    <property type="evidence" value="ECO:0007669"/>
    <property type="project" value="InterPro"/>
</dbReference>
<dbReference type="GO" id="GO:0044283">
    <property type="term" value="P:small molecule biosynthetic process"/>
    <property type="evidence" value="ECO:0007669"/>
    <property type="project" value="UniProtKB-ARBA"/>
</dbReference>
<dbReference type="SUPFAM" id="SSF48264">
    <property type="entry name" value="Cytochrome P450"/>
    <property type="match status" value="1"/>
</dbReference>
<dbReference type="InterPro" id="IPR001128">
    <property type="entry name" value="Cyt_P450"/>
</dbReference>
<dbReference type="Proteomes" id="UP000234474">
    <property type="component" value="Unassembled WGS sequence"/>
</dbReference>
<reference evidence="4" key="1">
    <citation type="journal article" date="2018" name="Proc. Natl. Acad. Sci. U.S.A.">
        <title>Linking secondary metabolites to gene clusters through genome sequencing of six diverse Aspergillus species.</title>
        <authorList>
            <person name="Kaerboelling I."/>
            <person name="Vesth T.C."/>
            <person name="Frisvad J.C."/>
            <person name="Nybo J.L."/>
            <person name="Theobald S."/>
            <person name="Kuo A."/>
            <person name="Bowyer P."/>
            <person name="Matsuda Y."/>
            <person name="Mondo S."/>
            <person name="Lyhne E.K."/>
            <person name="Kogle M.E."/>
            <person name="Clum A."/>
            <person name="Lipzen A."/>
            <person name="Salamov A."/>
            <person name="Ngan C.Y."/>
            <person name="Daum C."/>
            <person name="Chiniquy J."/>
            <person name="Barry K."/>
            <person name="LaButti K."/>
            <person name="Haridas S."/>
            <person name="Simmons B.A."/>
            <person name="Magnuson J.K."/>
            <person name="Mortensen U.H."/>
            <person name="Larsen T.O."/>
            <person name="Grigoriev I.V."/>
            <person name="Baker S.E."/>
            <person name="Andersen M.R."/>
        </authorList>
    </citation>
    <scope>NUCLEOTIDE SEQUENCE [LARGE SCALE GENOMIC DNA]</scope>
    <source>
        <strain evidence="4">IBT 16806</strain>
    </source>
</reference>
<organism evidence="3 4">
    <name type="scientific">Aspergillus novofumigatus (strain IBT 16806)</name>
    <dbReference type="NCBI Taxonomy" id="1392255"/>
    <lineage>
        <taxon>Eukaryota</taxon>
        <taxon>Fungi</taxon>
        <taxon>Dikarya</taxon>
        <taxon>Ascomycota</taxon>
        <taxon>Pezizomycotina</taxon>
        <taxon>Eurotiomycetes</taxon>
        <taxon>Eurotiomycetidae</taxon>
        <taxon>Eurotiales</taxon>
        <taxon>Aspergillaceae</taxon>
        <taxon>Aspergillus</taxon>
        <taxon>Aspergillus subgen. Fumigati</taxon>
    </lineage>
</organism>
<feature type="binding site" description="axial binding residue" evidence="2">
    <location>
        <position position="519"/>
    </location>
    <ligand>
        <name>heme</name>
        <dbReference type="ChEBI" id="CHEBI:30413"/>
    </ligand>
    <ligandPart>
        <name>Fe</name>
        <dbReference type="ChEBI" id="CHEBI:18248"/>
    </ligandPart>
</feature>
<dbReference type="EMBL" id="MSZS01000010">
    <property type="protein sequence ID" value="PKX89189.1"/>
    <property type="molecule type" value="Genomic_DNA"/>
</dbReference>
<accession>A0A2I1BUY9</accession>
<gene>
    <name evidence="3" type="ORF">P174DRAFT_378891</name>
</gene>
<evidence type="ECO:0000313" key="3">
    <source>
        <dbReference type="EMBL" id="PKX89189.1"/>
    </source>
</evidence>
<dbReference type="OMA" id="REPVYWS"/>
<dbReference type="PRINTS" id="PR00463">
    <property type="entry name" value="EP450I"/>
</dbReference>
<dbReference type="InterPro" id="IPR036396">
    <property type="entry name" value="Cyt_P450_sf"/>
</dbReference>
<keyword evidence="4" id="KW-1185">Reference proteome</keyword>
<proteinExistence type="inferred from homology"/>
<sequence length="573" mass="64699">MAIQISPSILGVVACVLFAVAACVYRALLPKPIPGIPYNKASANRILGDAPDLLKWRAETKEIWSYIRKLAVELDSPVIQMFMRPFGKPWVIVTDFREAQDIQINRQHEFDRSTYIGEVFGPLLPGNHVWMPSNDEFRAHRHLIRDTMSPSFLYDVVGPAIHSSTQDLLALWRERARLAQGRPFEAGQDIIRNLVDVILVATFGFEVGAIASQTKLISGINKIDLPWNVDVPAVFPTAKDPQAFTSVRTLVDSLQIALRSPVPRQHLTFALKFYPSLVSARRWNERMMGDRLQAAWKKFSDNADQDDQVKSAVDLLVQREAQMAKRQNRDVMYDTRVIRDELFGFFSAGHETTSTTICWAVKYLTEHQEVQQTLRSSLKLVHKRAAESGELPTAQEIAKADIPYLDAFIEENHRLGNSIPTVIRITTRDTVVLGHRIPKGTDVFMLTNGPSFQTPAFAVNESARSKTSQESKDKYGVWDASDIERFRPERWLVKDHEGNLRFNPRAGPVLPYGLGLRGCFGIKLAVLELKVIITLIVWSFELQETPPSLSGFGGDDMNTHRAQQIYLRLAEAK</sequence>
<comment type="cofactor">
    <cofactor evidence="2">
        <name>heme</name>
        <dbReference type="ChEBI" id="CHEBI:30413"/>
    </cofactor>
</comment>
<dbReference type="Gene3D" id="1.10.630.10">
    <property type="entry name" value="Cytochrome P450"/>
    <property type="match status" value="1"/>
</dbReference>
<dbReference type="STRING" id="1392255.A0A2I1BUY9"/>
<dbReference type="AlphaFoldDB" id="A0A2I1BUY9"/>
<dbReference type="VEuPathDB" id="FungiDB:P174DRAFT_378891"/>
<keyword evidence="2" id="KW-0349">Heme</keyword>
<keyword evidence="2" id="KW-0408">Iron</keyword>
<dbReference type="PANTHER" id="PTHR24305:SF166">
    <property type="entry name" value="CYTOCHROME P450 12A4, MITOCHONDRIAL-RELATED"/>
    <property type="match status" value="1"/>
</dbReference>
<comment type="similarity">
    <text evidence="1">Belongs to the cytochrome P450 family.</text>
</comment>
<dbReference type="GeneID" id="36530200"/>